<protein>
    <submittedName>
        <fullName evidence="1">Uncharacterized protein</fullName>
    </submittedName>
</protein>
<dbReference type="Proteomes" id="UP000815260">
    <property type="component" value="Chromosome 3A"/>
</dbReference>
<name>A0A9R1JQ41_WHEAT</name>
<organism evidence="1">
    <name type="scientific">Triticum aestivum</name>
    <name type="common">Wheat</name>
    <dbReference type="NCBI Taxonomy" id="4565"/>
    <lineage>
        <taxon>Eukaryota</taxon>
        <taxon>Viridiplantae</taxon>
        <taxon>Streptophyta</taxon>
        <taxon>Embryophyta</taxon>
        <taxon>Tracheophyta</taxon>
        <taxon>Spermatophyta</taxon>
        <taxon>Magnoliopsida</taxon>
        <taxon>Liliopsida</taxon>
        <taxon>Poales</taxon>
        <taxon>Poaceae</taxon>
        <taxon>BOP clade</taxon>
        <taxon>Pooideae</taxon>
        <taxon>Triticodae</taxon>
        <taxon>Triticeae</taxon>
        <taxon>Triticinae</taxon>
        <taxon>Triticum</taxon>
    </lineage>
</organism>
<dbReference type="GO" id="GO:0006289">
    <property type="term" value="P:nucleotide-excision repair"/>
    <property type="evidence" value="ECO:0007669"/>
    <property type="project" value="InterPro"/>
</dbReference>
<dbReference type="PANTHER" id="PTHR12856">
    <property type="entry name" value="TRANSCRIPTION INITIATION FACTOR IIH-RELATED"/>
    <property type="match status" value="1"/>
</dbReference>
<reference evidence="1" key="1">
    <citation type="journal article" date="2017" name="Gigascience">
        <title>The first near-complete assembly of the hexaploid bread wheat genome, Triticum aestivum.</title>
        <authorList>
            <person name="Zimin A.V."/>
            <person name="Puiu D."/>
            <person name="Hall R."/>
            <person name="Kingan S."/>
            <person name="Clavijo B.J."/>
            <person name="Salzberg S.L."/>
        </authorList>
    </citation>
    <scope>NUCLEOTIDE SEQUENCE</scope>
    <source>
        <tissue evidence="1">Leaf</tissue>
    </source>
</reference>
<dbReference type="EMBL" id="CM022217">
    <property type="protein sequence ID" value="KAF7025269.1"/>
    <property type="molecule type" value="Genomic_DNA"/>
</dbReference>
<reference evidence="1" key="2">
    <citation type="submission" date="2020-03" db="EMBL/GenBank/DDBJ databases">
        <title>The second near-complete assembly of the hexaploid bread wheat (Triticum aestivum) genome.</title>
        <authorList>
            <person name="Zimin A.V."/>
            <person name="Puiu D."/>
            <person name="Shumante A."/>
            <person name="Alonge M."/>
            <person name="Salzberg S.L."/>
        </authorList>
    </citation>
    <scope>NUCLEOTIDE SEQUENCE</scope>
    <source>
        <tissue evidence="1">Leaf</tissue>
    </source>
</reference>
<comment type="caution">
    <text evidence="1">The sequence shown here is derived from an EMBL/GenBank/DDBJ whole genome shotgun (WGS) entry which is preliminary data.</text>
</comment>
<accession>A0A9R1JQ41</accession>
<dbReference type="GO" id="GO:0006351">
    <property type="term" value="P:DNA-templated transcription"/>
    <property type="evidence" value="ECO:0007669"/>
    <property type="project" value="InterPro"/>
</dbReference>
<dbReference type="AlphaFoldDB" id="A0A9R1JQ41"/>
<evidence type="ECO:0000313" key="1">
    <source>
        <dbReference type="EMBL" id="KAF7025269.1"/>
    </source>
</evidence>
<dbReference type="OrthoDB" id="360521at2759"/>
<dbReference type="InterPro" id="IPR027079">
    <property type="entry name" value="Tfb1/GTF2H1"/>
</dbReference>
<sequence>VLSELNEGISRSRRLNLKNPQDSLLGRLPHRTREELMDHWTAIQELLRHFWSSYPITTTVLSNKVQRLKEAMTQIYQKLQDIKESAQPDVRHEISQLVKPMTQALDAAFYHDQQQKSSKAGTGSKPNGF</sequence>
<gene>
    <name evidence="1" type="ORF">CFC21_037482</name>
</gene>
<feature type="non-terminal residue" evidence="1">
    <location>
        <position position="1"/>
    </location>
</feature>
<dbReference type="GO" id="GO:0000439">
    <property type="term" value="C:transcription factor TFIIH core complex"/>
    <property type="evidence" value="ECO:0007669"/>
    <property type="project" value="InterPro"/>
</dbReference>
<proteinExistence type="predicted"/>